<dbReference type="Gene3D" id="3.30.60.20">
    <property type="match status" value="1"/>
</dbReference>
<comment type="caution">
    <text evidence="12">The sequence shown here is derived from an EMBL/GenBank/DDBJ whole genome shotgun (WGS) entry which is preliminary data.</text>
</comment>
<feature type="active site" description="Proton acceptor" evidence="8">
    <location>
        <position position="94"/>
    </location>
</feature>
<keyword evidence="3 10" id="KW-0237">DNA synthesis</keyword>
<gene>
    <name evidence="12" type="ORF">A3J46_00505</name>
</gene>
<sequence length="192" mass="22112">MTKGKIIVFTGPMFSRKTKSMVVELERTFWRKRNFLAFRPALDVRTERSLEKEICKALDMTMEDVKKLVFPVSTLDQVEEKIRNKKLEAVAFDETQFFDPWIVDIVRRLAWVAEVNVLISGLELDYKREGFGHMPALLAIADEVHKLTSVCSKCGERARFTQRISGTQEQVQVGGKGDYQARCADCFYDFVS</sequence>
<keyword evidence="4 10" id="KW-0808">Transferase</keyword>
<evidence type="ECO:0000256" key="3">
    <source>
        <dbReference type="ARBA" id="ARBA00022634"/>
    </source>
</evidence>
<dbReference type="EMBL" id="MGJP01000015">
    <property type="protein sequence ID" value="OGN10132.1"/>
    <property type="molecule type" value="Genomic_DNA"/>
</dbReference>
<organism evidence="12 13">
    <name type="scientific">Candidatus Yanofskybacteria bacterium RIFCSPHIGHO2_02_FULL_41_11</name>
    <dbReference type="NCBI Taxonomy" id="1802675"/>
    <lineage>
        <taxon>Bacteria</taxon>
        <taxon>Candidatus Yanofskyibacteriota</taxon>
    </lineage>
</organism>
<dbReference type="GO" id="GO:0046104">
    <property type="term" value="P:thymidine metabolic process"/>
    <property type="evidence" value="ECO:0007669"/>
    <property type="project" value="TreeGrafter"/>
</dbReference>
<dbReference type="PANTHER" id="PTHR11441">
    <property type="entry name" value="THYMIDINE KINASE"/>
    <property type="match status" value="1"/>
</dbReference>
<evidence type="ECO:0000256" key="10">
    <source>
        <dbReference type="RuleBase" id="RU000544"/>
    </source>
</evidence>
<evidence type="ECO:0000256" key="1">
    <source>
        <dbReference type="ARBA" id="ARBA00007587"/>
    </source>
</evidence>
<feature type="binding site" evidence="9">
    <location>
        <position position="179"/>
    </location>
    <ligand>
        <name>substrate</name>
    </ligand>
</feature>
<dbReference type="PANTHER" id="PTHR11441:SF0">
    <property type="entry name" value="THYMIDINE KINASE, CYTOSOLIC"/>
    <property type="match status" value="1"/>
</dbReference>
<comment type="catalytic activity">
    <reaction evidence="10">
        <text>thymidine + ATP = dTMP + ADP + H(+)</text>
        <dbReference type="Rhea" id="RHEA:19129"/>
        <dbReference type="ChEBI" id="CHEBI:15378"/>
        <dbReference type="ChEBI" id="CHEBI:17748"/>
        <dbReference type="ChEBI" id="CHEBI:30616"/>
        <dbReference type="ChEBI" id="CHEBI:63528"/>
        <dbReference type="ChEBI" id="CHEBI:456216"/>
        <dbReference type="EC" id="2.7.1.21"/>
    </reaction>
</comment>
<evidence type="ECO:0000256" key="7">
    <source>
        <dbReference type="ARBA" id="ARBA00022840"/>
    </source>
</evidence>
<dbReference type="AlphaFoldDB" id="A0A1F8FAH3"/>
<dbReference type="InterPro" id="IPR001267">
    <property type="entry name" value="Thymidine_kinase"/>
</dbReference>
<proteinExistence type="inferred from homology"/>
<evidence type="ECO:0000256" key="8">
    <source>
        <dbReference type="PIRSR" id="PIRSR035805-1"/>
    </source>
</evidence>
<evidence type="ECO:0000256" key="2">
    <source>
        <dbReference type="ARBA" id="ARBA00012118"/>
    </source>
</evidence>
<dbReference type="SUPFAM" id="SSF57716">
    <property type="entry name" value="Glucocorticoid receptor-like (DNA-binding domain)"/>
    <property type="match status" value="1"/>
</dbReference>
<accession>A0A1F8FAH3</accession>
<keyword evidence="5 10" id="KW-0547">Nucleotide-binding</keyword>
<name>A0A1F8FAH3_9BACT</name>
<reference evidence="12 13" key="1">
    <citation type="journal article" date="2016" name="Nat. Commun.">
        <title>Thousands of microbial genomes shed light on interconnected biogeochemical processes in an aquifer system.</title>
        <authorList>
            <person name="Anantharaman K."/>
            <person name="Brown C.T."/>
            <person name="Hug L.A."/>
            <person name="Sharon I."/>
            <person name="Castelle C.J."/>
            <person name="Probst A.J."/>
            <person name="Thomas B.C."/>
            <person name="Singh A."/>
            <person name="Wilkins M.J."/>
            <person name="Karaoz U."/>
            <person name="Brodie E.L."/>
            <person name="Williams K.H."/>
            <person name="Hubbard S.S."/>
            <person name="Banfield J.F."/>
        </authorList>
    </citation>
    <scope>NUCLEOTIDE SEQUENCE [LARGE SCALE GENOMIC DNA]</scope>
</reference>
<evidence type="ECO:0000256" key="5">
    <source>
        <dbReference type="ARBA" id="ARBA00022741"/>
    </source>
</evidence>
<comment type="similarity">
    <text evidence="1 11">Belongs to the thymidine kinase family.</text>
</comment>
<evidence type="ECO:0000256" key="11">
    <source>
        <dbReference type="RuleBase" id="RU004165"/>
    </source>
</evidence>
<dbReference type="Pfam" id="PF00265">
    <property type="entry name" value="TK"/>
    <property type="match status" value="1"/>
</dbReference>
<dbReference type="GO" id="GO:0005524">
    <property type="term" value="F:ATP binding"/>
    <property type="evidence" value="ECO:0007669"/>
    <property type="project" value="UniProtKB-KW"/>
</dbReference>
<dbReference type="GO" id="GO:0004797">
    <property type="term" value="F:thymidine kinase activity"/>
    <property type="evidence" value="ECO:0007669"/>
    <property type="project" value="UniProtKB-EC"/>
</dbReference>
<evidence type="ECO:0000313" key="13">
    <source>
        <dbReference type="Proteomes" id="UP000177167"/>
    </source>
</evidence>
<dbReference type="Proteomes" id="UP000177167">
    <property type="component" value="Unassembled WGS sequence"/>
</dbReference>
<protein>
    <recommendedName>
        <fullName evidence="2 10">Thymidine kinase</fullName>
        <ecNumber evidence="2 10">2.7.1.21</ecNumber>
    </recommendedName>
</protein>
<keyword evidence="6 10" id="KW-0418">Kinase</keyword>
<dbReference type="GO" id="GO:0071897">
    <property type="term" value="P:DNA biosynthetic process"/>
    <property type="evidence" value="ECO:0007669"/>
    <property type="project" value="UniProtKB-KW"/>
</dbReference>
<evidence type="ECO:0000256" key="9">
    <source>
        <dbReference type="PIRSR" id="PIRSR035805-2"/>
    </source>
</evidence>
<dbReference type="EC" id="2.7.1.21" evidence="2 10"/>
<dbReference type="SUPFAM" id="SSF52540">
    <property type="entry name" value="P-loop containing nucleoside triphosphate hydrolases"/>
    <property type="match status" value="1"/>
</dbReference>
<dbReference type="PIRSF" id="PIRSF035805">
    <property type="entry name" value="TK_cell"/>
    <property type="match status" value="1"/>
</dbReference>
<dbReference type="Gene3D" id="3.40.50.300">
    <property type="entry name" value="P-loop containing nucleotide triphosphate hydrolases"/>
    <property type="match status" value="1"/>
</dbReference>
<evidence type="ECO:0000256" key="4">
    <source>
        <dbReference type="ARBA" id="ARBA00022679"/>
    </source>
</evidence>
<feature type="binding site" evidence="9">
    <location>
        <begin position="171"/>
        <end position="174"/>
    </location>
    <ligand>
        <name>substrate</name>
    </ligand>
</feature>
<dbReference type="InterPro" id="IPR027417">
    <property type="entry name" value="P-loop_NTPase"/>
</dbReference>
<evidence type="ECO:0000256" key="6">
    <source>
        <dbReference type="ARBA" id="ARBA00022777"/>
    </source>
</evidence>
<evidence type="ECO:0000313" key="12">
    <source>
        <dbReference type="EMBL" id="OGN10132.1"/>
    </source>
</evidence>
<keyword evidence="7 10" id="KW-0067">ATP-binding</keyword>